<protein>
    <recommendedName>
        <fullName evidence="3">Cupin</fullName>
    </recommendedName>
</protein>
<keyword evidence="2" id="KW-1185">Reference proteome</keyword>
<dbReference type="Proteomes" id="UP001497045">
    <property type="component" value="Unassembled WGS sequence"/>
</dbReference>
<dbReference type="SUPFAM" id="SSF51182">
    <property type="entry name" value="RmlC-like cupins"/>
    <property type="match status" value="1"/>
</dbReference>
<evidence type="ECO:0008006" key="3">
    <source>
        <dbReference type="Google" id="ProtNLM"/>
    </source>
</evidence>
<evidence type="ECO:0000313" key="1">
    <source>
        <dbReference type="EMBL" id="MEL1250872.1"/>
    </source>
</evidence>
<organism evidence="1 2">
    <name type="scientific">Aurantiacibacter gilvus</name>
    <dbReference type="NCBI Taxonomy" id="3139141"/>
    <lineage>
        <taxon>Bacteria</taxon>
        <taxon>Pseudomonadati</taxon>
        <taxon>Pseudomonadota</taxon>
        <taxon>Alphaproteobacteria</taxon>
        <taxon>Sphingomonadales</taxon>
        <taxon>Erythrobacteraceae</taxon>
        <taxon>Aurantiacibacter</taxon>
    </lineage>
</organism>
<dbReference type="EMBL" id="JBBYHV010000001">
    <property type="protein sequence ID" value="MEL1250872.1"/>
    <property type="molecule type" value="Genomic_DNA"/>
</dbReference>
<dbReference type="RefSeq" id="WP_341673382.1">
    <property type="nucleotide sequence ID" value="NZ_JBBYHV010000001.1"/>
</dbReference>
<sequence length="190" mass="21391">MSTAAHRFDREQFVADCVAARGDGGMPAVREVLQRAVSDHRAVLDALGQPTGAAMDVFLQSPTLTIFTAHWTPRMNLLPHDHMMEALIGIYTGREDNILWRRSEEGSIEAHDVNCLFEGDVAALPADAIHSVTNPLLRFTGGIHIYDGDYFAAYRHQWDPDTLAEEPSDGEFIRQMFADENQRYQESIFR</sequence>
<gene>
    <name evidence="1" type="ORF">AAEO60_09335</name>
</gene>
<dbReference type="InterPro" id="IPR014710">
    <property type="entry name" value="RmlC-like_jellyroll"/>
</dbReference>
<accession>A0ABU9IFD7</accession>
<evidence type="ECO:0000313" key="2">
    <source>
        <dbReference type="Proteomes" id="UP001497045"/>
    </source>
</evidence>
<name>A0ABU9IFD7_9SPHN</name>
<dbReference type="Gene3D" id="2.60.120.10">
    <property type="entry name" value="Jelly Rolls"/>
    <property type="match status" value="1"/>
</dbReference>
<reference evidence="1 2" key="1">
    <citation type="submission" date="2024-04" db="EMBL/GenBank/DDBJ databases">
        <title>Aurantiacibacter sp. DGU6 16S ribosomal RNA gene Genome sequencing and assembly.</title>
        <authorList>
            <person name="Park S."/>
        </authorList>
    </citation>
    <scope>NUCLEOTIDE SEQUENCE [LARGE SCALE GENOMIC DNA]</scope>
    <source>
        <strain evidence="1 2">DGU6</strain>
    </source>
</reference>
<dbReference type="InterPro" id="IPR011051">
    <property type="entry name" value="RmlC_Cupin_sf"/>
</dbReference>
<comment type="caution">
    <text evidence="1">The sequence shown here is derived from an EMBL/GenBank/DDBJ whole genome shotgun (WGS) entry which is preliminary data.</text>
</comment>
<proteinExistence type="predicted"/>